<protein>
    <submittedName>
        <fullName evidence="1">Uncharacterized protein</fullName>
    </submittedName>
</protein>
<dbReference type="RefSeq" id="WP_126508598.1">
    <property type="nucleotide sequence ID" value="NZ_AP023447.1"/>
</dbReference>
<organism evidence="1 2">
    <name type="scientific">Enterobacter roggenkampii</name>
    <dbReference type="NCBI Taxonomy" id="1812935"/>
    <lineage>
        <taxon>Bacteria</taxon>
        <taxon>Pseudomonadati</taxon>
        <taxon>Pseudomonadota</taxon>
        <taxon>Gammaproteobacteria</taxon>
        <taxon>Enterobacterales</taxon>
        <taxon>Enterobacteriaceae</taxon>
        <taxon>Enterobacter</taxon>
        <taxon>Enterobacter cloacae complex</taxon>
    </lineage>
</organism>
<gene>
    <name evidence="1" type="ORF">OIPHN260_12510</name>
</gene>
<dbReference type="Proteomes" id="UP000595858">
    <property type="component" value="Chromosome"/>
</dbReference>
<evidence type="ECO:0000313" key="1">
    <source>
        <dbReference type="EMBL" id="BCL41749.1"/>
    </source>
</evidence>
<name>A0AAU9BK39_9ENTR</name>
<sequence>MSKLTAKQIEVLSCVFKGERPYAIWRQTLNALLRKGLITNTVCGYSITANGIEAIKQEAAQ</sequence>
<accession>A0AAU9BK39</accession>
<reference evidence="1" key="1">
    <citation type="journal article" date="2020" name="J Glob Antimicrob Resist">
        <title>Genomic characterization of clinical Enterobacter roggenkampii co-harboring blaIMP-1- and blaGES-5-encoding IncP6 and mcr-9-encoding IncHI2 plasmids isolated in Japan.</title>
        <authorList>
            <person name="Umeda K."/>
            <person name="Nakamura H."/>
            <person name="Fukuda A."/>
            <person name="Matsumoto Y."/>
            <person name="Motooka D."/>
            <person name="Nakamura S."/>
            <person name="Yasui Y."/>
            <person name="Yoshida H."/>
            <person name="Kawahara R."/>
        </authorList>
    </citation>
    <scope>NUCLEOTIDE SEQUENCE</scope>
    <source>
        <strain evidence="1">OIPH-N260</strain>
    </source>
</reference>
<dbReference type="EMBL" id="AP023447">
    <property type="protein sequence ID" value="BCL41749.1"/>
    <property type="molecule type" value="Genomic_DNA"/>
</dbReference>
<evidence type="ECO:0000313" key="2">
    <source>
        <dbReference type="Proteomes" id="UP000595858"/>
    </source>
</evidence>
<dbReference type="AlphaFoldDB" id="A0AAU9BK39"/>
<proteinExistence type="predicted"/>